<sequence>MINQINPLDEALIEKIKGLEQQIAQKDREQYIILNNLQRKNRELKNQYQQTQRQNMDTKKEVLQLQSKNDHFKFQVENYSNEIHDLKQKQQQFLNEQEFLSQEIKYLKTELKQDQLTEQEILKKNEQIKRLQNTINELEKQLRFLQQNQQQNQQQLYQTQQQLNTNISTCQLHSKNEEIKIPVYVPIIEQPKYLEYQPIKQYQIEKIIETTTNSNYQKPQSVYLQPIHYTTQQHWVSMQPTHSHHYHNSCQSINGYKYQYL</sequence>
<dbReference type="AlphaFoldDB" id="A0A8S1LV78"/>
<evidence type="ECO:0000256" key="1">
    <source>
        <dbReference type="SAM" id="Coils"/>
    </source>
</evidence>
<evidence type="ECO:0000313" key="2">
    <source>
        <dbReference type="EMBL" id="CAD8069521.1"/>
    </source>
</evidence>
<accession>A0A8S1LV78</accession>
<keyword evidence="3" id="KW-1185">Reference proteome</keyword>
<reference evidence="2" key="1">
    <citation type="submission" date="2021-01" db="EMBL/GenBank/DDBJ databases">
        <authorList>
            <consortium name="Genoscope - CEA"/>
            <person name="William W."/>
        </authorList>
    </citation>
    <scope>NUCLEOTIDE SEQUENCE</scope>
</reference>
<evidence type="ECO:0000313" key="3">
    <source>
        <dbReference type="Proteomes" id="UP000692954"/>
    </source>
</evidence>
<gene>
    <name evidence="2" type="ORF">PSON_ATCC_30995.1.T0250324</name>
</gene>
<protein>
    <submittedName>
        <fullName evidence="2">Uncharacterized protein</fullName>
    </submittedName>
</protein>
<feature type="coiled-coil region" evidence="1">
    <location>
        <begin position="9"/>
        <end position="155"/>
    </location>
</feature>
<name>A0A8S1LV78_9CILI</name>
<dbReference type="EMBL" id="CAJJDN010000025">
    <property type="protein sequence ID" value="CAD8069521.1"/>
    <property type="molecule type" value="Genomic_DNA"/>
</dbReference>
<dbReference type="OrthoDB" id="306359at2759"/>
<comment type="caution">
    <text evidence="2">The sequence shown here is derived from an EMBL/GenBank/DDBJ whole genome shotgun (WGS) entry which is preliminary data.</text>
</comment>
<dbReference type="Proteomes" id="UP000692954">
    <property type="component" value="Unassembled WGS sequence"/>
</dbReference>
<organism evidence="2 3">
    <name type="scientific">Paramecium sonneborni</name>
    <dbReference type="NCBI Taxonomy" id="65129"/>
    <lineage>
        <taxon>Eukaryota</taxon>
        <taxon>Sar</taxon>
        <taxon>Alveolata</taxon>
        <taxon>Ciliophora</taxon>
        <taxon>Intramacronucleata</taxon>
        <taxon>Oligohymenophorea</taxon>
        <taxon>Peniculida</taxon>
        <taxon>Parameciidae</taxon>
        <taxon>Paramecium</taxon>
    </lineage>
</organism>
<keyword evidence="1" id="KW-0175">Coiled coil</keyword>
<proteinExistence type="predicted"/>